<comment type="subcellular location">
    <subcellularLocation>
        <location evidence="1">Membrane</location>
        <topology evidence="1">Multi-pass membrane protein</topology>
    </subcellularLocation>
</comment>
<feature type="transmembrane region" description="Helical" evidence="6">
    <location>
        <begin position="39"/>
        <end position="58"/>
    </location>
</feature>
<keyword evidence="4 6" id="KW-1133">Transmembrane helix</keyword>
<dbReference type="GO" id="GO:0016020">
    <property type="term" value="C:membrane"/>
    <property type="evidence" value="ECO:0007669"/>
    <property type="project" value="UniProtKB-SubCell"/>
</dbReference>
<evidence type="ECO:0000259" key="7">
    <source>
        <dbReference type="Pfam" id="PF00892"/>
    </source>
</evidence>
<dbReference type="SUPFAM" id="SSF103481">
    <property type="entry name" value="Multidrug resistance efflux transporter EmrE"/>
    <property type="match status" value="2"/>
</dbReference>
<feature type="transmembrane region" description="Helical" evidence="6">
    <location>
        <begin position="282"/>
        <end position="300"/>
    </location>
</feature>
<dbReference type="InterPro" id="IPR037185">
    <property type="entry name" value="EmrE-like"/>
</dbReference>
<dbReference type="InterPro" id="IPR000620">
    <property type="entry name" value="EamA_dom"/>
</dbReference>
<comment type="caution">
    <text evidence="8">The sequence shown here is derived from an EMBL/GenBank/DDBJ whole genome shotgun (WGS) entry which is preliminary data.</text>
</comment>
<comment type="similarity">
    <text evidence="2">Belongs to the EamA transporter family.</text>
</comment>
<dbReference type="AlphaFoldDB" id="A0A327X389"/>
<keyword evidence="3 6" id="KW-0812">Transmembrane</keyword>
<dbReference type="Pfam" id="PF00892">
    <property type="entry name" value="EamA"/>
    <property type="match status" value="2"/>
</dbReference>
<feature type="domain" description="EamA" evidence="7">
    <location>
        <begin position="11"/>
        <end position="143"/>
    </location>
</feature>
<dbReference type="Proteomes" id="UP000248790">
    <property type="component" value="Unassembled WGS sequence"/>
</dbReference>
<accession>A0A327X389</accession>
<dbReference type="PANTHER" id="PTHR32322:SF2">
    <property type="entry name" value="EAMA DOMAIN-CONTAINING PROTEIN"/>
    <property type="match status" value="1"/>
</dbReference>
<evidence type="ECO:0000256" key="3">
    <source>
        <dbReference type="ARBA" id="ARBA00022692"/>
    </source>
</evidence>
<evidence type="ECO:0000313" key="8">
    <source>
        <dbReference type="EMBL" id="RAK00045.1"/>
    </source>
</evidence>
<dbReference type="OrthoDB" id="9812547at2"/>
<reference evidence="8 9" key="1">
    <citation type="submission" date="2018-06" db="EMBL/GenBank/DDBJ databases">
        <title>Genomic Encyclopedia of Archaeal and Bacterial Type Strains, Phase II (KMG-II): from individual species to whole genera.</title>
        <authorList>
            <person name="Goeker M."/>
        </authorList>
    </citation>
    <scope>NUCLEOTIDE SEQUENCE [LARGE SCALE GENOMIC DNA]</scope>
    <source>
        <strain evidence="8 9">DSM 21851</strain>
    </source>
</reference>
<feature type="transmembrane region" description="Helical" evidence="6">
    <location>
        <begin position="121"/>
        <end position="144"/>
    </location>
</feature>
<feature type="transmembrane region" description="Helical" evidence="6">
    <location>
        <begin position="191"/>
        <end position="210"/>
    </location>
</feature>
<proteinExistence type="inferred from homology"/>
<feature type="domain" description="EamA" evidence="7">
    <location>
        <begin position="163"/>
        <end position="299"/>
    </location>
</feature>
<feature type="transmembrane region" description="Helical" evidence="6">
    <location>
        <begin position="230"/>
        <end position="248"/>
    </location>
</feature>
<feature type="transmembrane region" description="Helical" evidence="6">
    <location>
        <begin position="70"/>
        <end position="91"/>
    </location>
</feature>
<evidence type="ECO:0000256" key="2">
    <source>
        <dbReference type="ARBA" id="ARBA00007362"/>
    </source>
</evidence>
<evidence type="ECO:0000256" key="4">
    <source>
        <dbReference type="ARBA" id="ARBA00022989"/>
    </source>
</evidence>
<protein>
    <submittedName>
        <fullName evidence="8">Putative membrane protein</fullName>
    </submittedName>
</protein>
<name>A0A327X389_LARAB</name>
<dbReference type="Gene3D" id="1.10.3730.20">
    <property type="match status" value="1"/>
</dbReference>
<dbReference type="PANTHER" id="PTHR32322">
    <property type="entry name" value="INNER MEMBRANE TRANSPORTER"/>
    <property type="match status" value="1"/>
</dbReference>
<sequence>MNETSPKPLAVLLAFAAVYIIWGSTYLAALLGLESIPPFLMASMRFLLAGLLLYGWCLMKGEAKLTAQTVGRNALSGILMLFGGTVSVIWAEQFIPSGLAAILVTTMPFWFVLLDRRQWSVYFASWLIPGGLIIGFIGVILLLAQPGQTVPMRPPTGPYWLSIGVLLLGGIFWTVGSLYAKYRTSSASNTLNGSLQLLAAGSFSGLTSLVSGELAGFRFEEVTLKSWLALAYMILMGSILTYLAYLWLLKVRPPAIVSTYAYVNPVIAVLLGWLFANESLSGRQLLALAVILVGVLLVNLPKYRAVAKSSEATI</sequence>
<evidence type="ECO:0000256" key="5">
    <source>
        <dbReference type="ARBA" id="ARBA00023136"/>
    </source>
</evidence>
<organism evidence="8 9">
    <name type="scientific">Larkinella arboricola</name>
    <dbReference type="NCBI Taxonomy" id="643671"/>
    <lineage>
        <taxon>Bacteria</taxon>
        <taxon>Pseudomonadati</taxon>
        <taxon>Bacteroidota</taxon>
        <taxon>Cytophagia</taxon>
        <taxon>Cytophagales</taxon>
        <taxon>Spirosomataceae</taxon>
        <taxon>Larkinella</taxon>
    </lineage>
</organism>
<dbReference type="InterPro" id="IPR050638">
    <property type="entry name" value="AA-Vitamin_Transporters"/>
</dbReference>
<feature type="transmembrane region" description="Helical" evidence="6">
    <location>
        <begin position="159"/>
        <end position="179"/>
    </location>
</feature>
<feature type="transmembrane region" description="Helical" evidence="6">
    <location>
        <begin position="255"/>
        <end position="276"/>
    </location>
</feature>
<keyword evidence="9" id="KW-1185">Reference proteome</keyword>
<evidence type="ECO:0000313" key="9">
    <source>
        <dbReference type="Proteomes" id="UP000248790"/>
    </source>
</evidence>
<gene>
    <name evidence="8" type="ORF">LX87_01742</name>
</gene>
<feature type="transmembrane region" description="Helical" evidence="6">
    <location>
        <begin position="97"/>
        <end position="114"/>
    </location>
</feature>
<evidence type="ECO:0000256" key="6">
    <source>
        <dbReference type="SAM" id="Phobius"/>
    </source>
</evidence>
<feature type="transmembrane region" description="Helical" evidence="6">
    <location>
        <begin position="12"/>
        <end position="33"/>
    </location>
</feature>
<dbReference type="EMBL" id="QLMC01000002">
    <property type="protein sequence ID" value="RAK00045.1"/>
    <property type="molecule type" value="Genomic_DNA"/>
</dbReference>
<keyword evidence="5 6" id="KW-0472">Membrane</keyword>
<evidence type="ECO:0000256" key="1">
    <source>
        <dbReference type="ARBA" id="ARBA00004141"/>
    </source>
</evidence>
<dbReference type="RefSeq" id="WP_111627824.1">
    <property type="nucleotide sequence ID" value="NZ_QLMC01000002.1"/>
</dbReference>